<keyword evidence="1" id="KW-0812">Transmembrane</keyword>
<feature type="transmembrane region" description="Helical" evidence="1">
    <location>
        <begin position="84"/>
        <end position="100"/>
    </location>
</feature>
<proteinExistence type="predicted"/>
<keyword evidence="1" id="KW-0472">Membrane</keyword>
<feature type="transmembrane region" description="Helical" evidence="1">
    <location>
        <begin position="174"/>
        <end position="191"/>
    </location>
</feature>
<evidence type="ECO:0000313" key="2">
    <source>
        <dbReference type="EMBL" id="KKQ70686.1"/>
    </source>
</evidence>
<keyword evidence="1" id="KW-1133">Transmembrane helix</keyword>
<feature type="transmembrane region" description="Helical" evidence="1">
    <location>
        <begin position="149"/>
        <end position="168"/>
    </location>
</feature>
<sequence length="195" mass="22956">MAFDFITTAITIVLCSFVFFYFIVAGHWETAEKITRSTASASVFSIFFFLKLKTEKTKIIKHKEEASLDDVLVYFTNFDKTKDLIVIIVLTLLIAGIAWYDNKVNTIDVWQMIMTFSASFIWHCFLFRKKEDYGEIMSATVYDRIKDQIFVFFLPIVVLTPPLLYRTFDIIDQIQIVTVFGVMYAWHKYLIRKRN</sequence>
<dbReference type="AlphaFoldDB" id="A0A0G0N0R1"/>
<name>A0A0G0N0R1_9BACT</name>
<reference evidence="2 3" key="1">
    <citation type="journal article" date="2015" name="Nature">
        <title>rRNA introns, odd ribosomes, and small enigmatic genomes across a large radiation of phyla.</title>
        <authorList>
            <person name="Brown C.T."/>
            <person name="Hug L.A."/>
            <person name="Thomas B.C."/>
            <person name="Sharon I."/>
            <person name="Castelle C.J."/>
            <person name="Singh A."/>
            <person name="Wilkins M.J."/>
            <person name="Williams K.H."/>
            <person name="Banfield J.F."/>
        </authorList>
    </citation>
    <scope>NUCLEOTIDE SEQUENCE [LARGE SCALE GENOMIC DNA]</scope>
</reference>
<evidence type="ECO:0000256" key="1">
    <source>
        <dbReference type="SAM" id="Phobius"/>
    </source>
</evidence>
<dbReference type="EMBL" id="LBUU01000003">
    <property type="protein sequence ID" value="KKQ70686.1"/>
    <property type="molecule type" value="Genomic_DNA"/>
</dbReference>
<accession>A0A0G0N0R1</accession>
<evidence type="ECO:0000313" key="3">
    <source>
        <dbReference type="Proteomes" id="UP000034022"/>
    </source>
</evidence>
<gene>
    <name evidence="2" type="ORF">US91_C0003G0016</name>
</gene>
<feature type="transmembrane region" description="Helical" evidence="1">
    <location>
        <begin position="5"/>
        <end position="28"/>
    </location>
</feature>
<organism evidence="2 3">
    <name type="scientific">Candidatus Falkowbacteria bacterium GW2011_GWE1_38_31</name>
    <dbReference type="NCBI Taxonomy" id="1618638"/>
    <lineage>
        <taxon>Bacteria</taxon>
        <taxon>Candidatus Falkowiibacteriota</taxon>
    </lineage>
</organism>
<protein>
    <submittedName>
        <fullName evidence="2">Uncharacterized protein</fullName>
    </submittedName>
</protein>
<dbReference type="Proteomes" id="UP000034022">
    <property type="component" value="Unassembled WGS sequence"/>
</dbReference>
<comment type="caution">
    <text evidence="2">The sequence shown here is derived from an EMBL/GenBank/DDBJ whole genome shotgun (WGS) entry which is preliminary data.</text>
</comment>
<feature type="transmembrane region" description="Helical" evidence="1">
    <location>
        <begin position="112"/>
        <end position="128"/>
    </location>
</feature>